<evidence type="ECO:0000313" key="2">
    <source>
        <dbReference type="EMBL" id="CAG9312500.1"/>
    </source>
</evidence>
<protein>
    <submittedName>
        <fullName evidence="2">Uncharacterized protein</fullName>
    </submittedName>
</protein>
<feature type="compositionally biased region" description="Basic and acidic residues" evidence="1">
    <location>
        <begin position="117"/>
        <end position="139"/>
    </location>
</feature>
<organism evidence="2 3">
    <name type="scientific">Blepharisma stoltei</name>
    <dbReference type="NCBI Taxonomy" id="1481888"/>
    <lineage>
        <taxon>Eukaryota</taxon>
        <taxon>Sar</taxon>
        <taxon>Alveolata</taxon>
        <taxon>Ciliophora</taxon>
        <taxon>Postciliodesmatophora</taxon>
        <taxon>Heterotrichea</taxon>
        <taxon>Heterotrichida</taxon>
        <taxon>Blepharismidae</taxon>
        <taxon>Blepharisma</taxon>
    </lineage>
</organism>
<accession>A0AAU9IF71</accession>
<reference evidence="2" key="1">
    <citation type="submission" date="2021-09" db="EMBL/GenBank/DDBJ databases">
        <authorList>
            <consortium name="AG Swart"/>
            <person name="Singh M."/>
            <person name="Singh A."/>
            <person name="Seah K."/>
            <person name="Emmerich C."/>
        </authorList>
    </citation>
    <scope>NUCLEOTIDE SEQUENCE</scope>
    <source>
        <strain evidence="2">ATCC30299</strain>
    </source>
</reference>
<evidence type="ECO:0000313" key="3">
    <source>
        <dbReference type="Proteomes" id="UP001162131"/>
    </source>
</evidence>
<name>A0AAU9IF71_9CILI</name>
<proteinExistence type="predicted"/>
<dbReference type="Proteomes" id="UP001162131">
    <property type="component" value="Unassembled WGS sequence"/>
</dbReference>
<feature type="region of interest" description="Disordered" evidence="1">
    <location>
        <begin position="114"/>
        <end position="143"/>
    </location>
</feature>
<dbReference type="AlphaFoldDB" id="A0AAU9IF71"/>
<comment type="caution">
    <text evidence="2">The sequence shown here is derived from an EMBL/GenBank/DDBJ whole genome shotgun (WGS) entry which is preliminary data.</text>
</comment>
<keyword evidence="3" id="KW-1185">Reference proteome</keyword>
<sequence>MDQSFKPLHVSSEGVGLKFRSSKKHFIWKFELDLEEHTVELECSFLTNKRRVTFDRTLLFTGMKPIGGVFQYRFFHNKHVITIDNPRTDADLLVDSLSFNFLYQQRIWNRSYPNPGFKKENSQGEYPKETFGKPVEDSKAQNSQVSDVVEGKNVKKELGSDFLELDANDLSNNFFTAGNGISVNSKQNLQENTEKRSTGDNKLTALFENKAKTSNFEISDKLPSHTPVFANKSLAMKLPQNGSRGPNSQSPPPITHKYSQSQDLLTDFGFSSQIQSSPHQQLIETPHPLENVFSTSQQDSSINPSLMGVNLNPQMDIFSSPQTFDSMNHSHPNDWLNIDMQTHIRNEEKSVFEDIFS</sequence>
<dbReference type="EMBL" id="CAJZBQ010000006">
    <property type="protein sequence ID" value="CAG9312500.1"/>
    <property type="molecule type" value="Genomic_DNA"/>
</dbReference>
<feature type="region of interest" description="Disordered" evidence="1">
    <location>
        <begin position="237"/>
        <end position="258"/>
    </location>
</feature>
<evidence type="ECO:0000256" key="1">
    <source>
        <dbReference type="SAM" id="MobiDB-lite"/>
    </source>
</evidence>
<gene>
    <name evidence="2" type="ORF">BSTOLATCC_MIC6602</name>
</gene>